<dbReference type="AlphaFoldDB" id="A0AAE9E2V6"/>
<protein>
    <submittedName>
        <fullName evidence="2">Uncharacterized protein</fullName>
    </submittedName>
</protein>
<feature type="compositionally biased region" description="Low complexity" evidence="1">
    <location>
        <begin position="628"/>
        <end position="647"/>
    </location>
</feature>
<feature type="compositionally biased region" description="Basic and acidic residues" evidence="1">
    <location>
        <begin position="614"/>
        <end position="625"/>
    </location>
</feature>
<organism evidence="2 3">
    <name type="scientific">Caenorhabditis briggsae</name>
    <dbReference type="NCBI Taxonomy" id="6238"/>
    <lineage>
        <taxon>Eukaryota</taxon>
        <taxon>Metazoa</taxon>
        <taxon>Ecdysozoa</taxon>
        <taxon>Nematoda</taxon>
        <taxon>Chromadorea</taxon>
        <taxon>Rhabditida</taxon>
        <taxon>Rhabditina</taxon>
        <taxon>Rhabditomorpha</taxon>
        <taxon>Rhabditoidea</taxon>
        <taxon>Rhabditidae</taxon>
        <taxon>Peloderinae</taxon>
        <taxon>Caenorhabditis</taxon>
    </lineage>
</organism>
<feature type="compositionally biased region" description="Basic and acidic residues" evidence="1">
    <location>
        <begin position="146"/>
        <end position="203"/>
    </location>
</feature>
<feature type="region of interest" description="Disordered" evidence="1">
    <location>
        <begin position="1"/>
        <end position="324"/>
    </location>
</feature>
<keyword evidence="3" id="KW-1185">Reference proteome</keyword>
<gene>
    <name evidence="2" type="ORF">L5515_000857</name>
</gene>
<feature type="compositionally biased region" description="Polar residues" evidence="1">
    <location>
        <begin position="133"/>
        <end position="145"/>
    </location>
</feature>
<dbReference type="Proteomes" id="UP000829354">
    <property type="component" value="Chromosome I"/>
</dbReference>
<proteinExistence type="predicted"/>
<feature type="region of interest" description="Disordered" evidence="1">
    <location>
        <begin position="531"/>
        <end position="571"/>
    </location>
</feature>
<feature type="compositionally biased region" description="Basic and acidic residues" evidence="1">
    <location>
        <begin position="277"/>
        <end position="295"/>
    </location>
</feature>
<dbReference type="PANTHER" id="PTHR21720:SF1">
    <property type="entry name" value="DUF5523 DOMAIN-CONTAINING PROTEIN-RELATED"/>
    <property type="match status" value="1"/>
</dbReference>
<feature type="compositionally biased region" description="Basic and acidic residues" evidence="1">
    <location>
        <begin position="531"/>
        <end position="560"/>
    </location>
</feature>
<feature type="compositionally biased region" description="Basic and acidic residues" evidence="1">
    <location>
        <begin position="91"/>
        <end position="107"/>
    </location>
</feature>
<evidence type="ECO:0000313" key="3">
    <source>
        <dbReference type="Proteomes" id="UP000829354"/>
    </source>
</evidence>
<dbReference type="PANTHER" id="PTHR21720">
    <property type="entry name" value="DUF5523 DOMAIN-CONTAINING PROTEIN-RELATED-RELATED"/>
    <property type="match status" value="1"/>
</dbReference>
<dbReference type="EMBL" id="CP092620">
    <property type="protein sequence ID" value="UMM11709.1"/>
    <property type="molecule type" value="Genomic_DNA"/>
</dbReference>
<reference evidence="2 3" key="1">
    <citation type="submission" date="2022-04" db="EMBL/GenBank/DDBJ databases">
        <title>Chromosome-level reference genomes for two strains of Caenorhabditis briggsae: an improved platform for comparative genomics.</title>
        <authorList>
            <person name="Stevens L."/>
            <person name="Andersen E."/>
        </authorList>
    </citation>
    <scope>NUCLEOTIDE SEQUENCE [LARGE SCALE GENOMIC DNA]</scope>
    <source>
        <strain evidence="2">VX34</strain>
        <tissue evidence="2">Whole-organism</tissue>
    </source>
</reference>
<accession>A0AAE9E2V6</accession>
<feature type="compositionally biased region" description="Basic and acidic residues" evidence="1">
    <location>
        <begin position="1"/>
        <end position="20"/>
    </location>
</feature>
<name>A0AAE9E2V6_CAEBR</name>
<feature type="compositionally biased region" description="Basic residues" evidence="1">
    <location>
        <begin position="224"/>
        <end position="235"/>
    </location>
</feature>
<feature type="compositionally biased region" description="Basic and acidic residues" evidence="1">
    <location>
        <begin position="37"/>
        <end position="48"/>
    </location>
</feature>
<feature type="compositionally biased region" description="Pro residues" evidence="1">
    <location>
        <begin position="240"/>
        <end position="249"/>
    </location>
</feature>
<evidence type="ECO:0000313" key="2">
    <source>
        <dbReference type="EMBL" id="UMM11709.1"/>
    </source>
</evidence>
<feature type="compositionally biased region" description="Basic and acidic residues" evidence="1">
    <location>
        <begin position="115"/>
        <end position="131"/>
    </location>
</feature>
<sequence>MENDGKNLIKNNGEPEKDGGKVLTASKRSGRKNKTATIEEKEKTKENELPPALLPKFPSHKSLRRRSSGEAIEVTPMYPSDQYINENDENEMTRELEREKAENHWEEGLLLIDELQLKEEEMEQQQKEMQENAHASPSDQNSLEANQKKMKQEKVEKGEKPVEKKVDKASARDKKSGRSEDRKKSKKDVASSDEKKSNEDKNKGVGLRKKASAEDANSDEFRKSGRKSKRLKKSVFKPPVQKPGQPPTQGPTSIYQSPMVPAPKNERSLKLNVGEPKSYDDKGKKLAAYPKKDGQKGTAIPAKSPLPGTPGTEIQKNPQLPPTPQQLQQQQQLQLMQKKRRIGFLKNVYQKTKFWGRKADCVADPSMDFLSKSYVKPDYDPNNPTDFMPELSASKILSDEDWAKRNSNIRCSKDEVFINMRPFWLTRTINDTTPKVRIQLHRPLKQMYQGNPSCILPKLSRTEPFCDPKKDSIVAMKAIDQLIGVDLNYVTKDAKDQKDQKDKELNRVCANTFHATIMFETEKISWDMRKKKSEYEGKQDTQRRGKKEKAQEKEEGKEQNSKPNVTFDIPLPVPGVELDLQIYNRKHRPQTKYPNGITVENRRRFAGMRYGLKPTKEKKDRDKVKARSPSGGPVSVNSTSSNSQSSSAEGKKN</sequence>
<evidence type="ECO:0000256" key="1">
    <source>
        <dbReference type="SAM" id="MobiDB-lite"/>
    </source>
</evidence>
<feature type="region of interest" description="Disordered" evidence="1">
    <location>
        <begin position="584"/>
        <end position="653"/>
    </location>
</feature>